<dbReference type="InterPro" id="IPR001036">
    <property type="entry name" value="Acrflvin-R"/>
</dbReference>
<feature type="transmembrane region" description="Helical" evidence="1">
    <location>
        <begin position="290"/>
        <end position="310"/>
    </location>
</feature>
<dbReference type="GO" id="GO:0042910">
    <property type="term" value="F:xenobiotic transmembrane transporter activity"/>
    <property type="evidence" value="ECO:0007669"/>
    <property type="project" value="TreeGrafter"/>
</dbReference>
<dbReference type="PANTHER" id="PTHR32063">
    <property type="match status" value="1"/>
</dbReference>
<feature type="transmembrane region" description="Helical" evidence="1">
    <location>
        <begin position="393"/>
        <end position="420"/>
    </location>
</feature>
<dbReference type="GO" id="GO:0005886">
    <property type="term" value="C:plasma membrane"/>
    <property type="evidence" value="ECO:0007669"/>
    <property type="project" value="TreeGrafter"/>
</dbReference>
<dbReference type="Pfam" id="PF00873">
    <property type="entry name" value="ACR_tran"/>
    <property type="match status" value="4"/>
</dbReference>
<dbReference type="Gene3D" id="1.20.1640.10">
    <property type="entry name" value="Multidrug efflux transporter AcrB transmembrane domain"/>
    <property type="match status" value="4"/>
</dbReference>
<keyword evidence="1" id="KW-1133">Transmembrane helix</keyword>
<organism evidence="2">
    <name type="scientific">Woronichinia naegeliana WA131</name>
    <dbReference type="NCBI Taxonomy" id="2824559"/>
    <lineage>
        <taxon>Bacteria</taxon>
        <taxon>Bacillati</taxon>
        <taxon>Cyanobacteriota</taxon>
        <taxon>Cyanophyceae</taxon>
        <taxon>Synechococcales</taxon>
        <taxon>Coelosphaeriaceae</taxon>
        <taxon>Woronichinia</taxon>
    </lineage>
</organism>
<feature type="transmembrane region" description="Helical" evidence="1">
    <location>
        <begin position="744"/>
        <end position="764"/>
    </location>
</feature>
<dbReference type="KEGG" id="wna:KA717_07700"/>
<dbReference type="PANTHER" id="PTHR32063:SF0">
    <property type="entry name" value="SWARMING MOTILITY PROTEIN SWRC"/>
    <property type="match status" value="1"/>
</dbReference>
<dbReference type="AlphaFoldDB" id="A0A977L306"/>
<name>A0A977L306_9CYAN</name>
<dbReference type="SUPFAM" id="SSF82866">
    <property type="entry name" value="Multidrug efflux transporter AcrB transmembrane domain"/>
    <property type="match status" value="2"/>
</dbReference>
<feature type="transmembrane region" description="Helical" evidence="1">
    <location>
        <begin position="814"/>
        <end position="835"/>
    </location>
</feature>
<feature type="transmembrane region" description="Helical" evidence="1">
    <location>
        <begin position="21"/>
        <end position="42"/>
    </location>
</feature>
<feature type="transmembrane region" description="Helical" evidence="1">
    <location>
        <begin position="770"/>
        <end position="793"/>
    </location>
</feature>
<feature type="transmembrane region" description="Helical" evidence="1">
    <location>
        <begin position="847"/>
        <end position="873"/>
    </location>
</feature>
<feature type="transmembrane region" description="Helical" evidence="1">
    <location>
        <begin position="263"/>
        <end position="283"/>
    </location>
</feature>
<feature type="transmembrane region" description="Helical" evidence="1">
    <location>
        <begin position="361"/>
        <end position="381"/>
    </location>
</feature>
<feature type="transmembrane region" description="Helical" evidence="1">
    <location>
        <begin position="453"/>
        <end position="472"/>
    </location>
</feature>
<dbReference type="Gene3D" id="3.30.70.1430">
    <property type="entry name" value="Multidrug efflux transporter AcrB pore domain"/>
    <property type="match status" value="1"/>
</dbReference>
<keyword evidence="1" id="KW-0472">Membrane</keyword>
<dbReference type="SUPFAM" id="SSF82693">
    <property type="entry name" value="Multidrug efflux transporter AcrB pore domain, PN1, PN2, PC1 and PC2 subdomains"/>
    <property type="match status" value="2"/>
</dbReference>
<keyword evidence="1" id="KW-0812">Transmembrane</keyword>
<evidence type="ECO:0000313" key="2">
    <source>
        <dbReference type="EMBL" id="UXE64583.1"/>
    </source>
</evidence>
<evidence type="ECO:0000256" key="1">
    <source>
        <dbReference type="SAM" id="Phobius"/>
    </source>
</evidence>
<sequence>MFLSDRLNISRWAINHPWLTISFWIALSVAGLLAFSTLKYGLFPEVAFPVVIVNATIPLSSVAATEIQLTNPIEQQLTSLPNLTLYSSTYGGRSLITAAFDAGLNLDQSTQQVKTALENLKLPTGAKFEVFPFNLNESPAVTYAIVPNEKIGQSLEDLETLTQEQIIPRFSELAGVLRVNLLGDGNIRPPADPNLPDPNPPTLTRWQGQDVLAVQVIKKADANTLEVVREAQKAATTLQKSFPNLNLVLAETQANYIQEATNATLESLMGAIFLAVLVIFPFLRSGWATLISAIAIPLSLLGTALVMAIGGFNLETLTLLALALVIGIVVDDAIVDVENISRHLEAGASPKQAAMQATEEIGLTVTATTLSIAMVFLPIALMGGTLGQFFKPFAITVTASVIFSLLVARTLSPVLAIFWLRPPKPGKKSQGFLEQVIHHYGRLLGWSLNHRQAVMGVAIASLIIGLALIPLIPQGFIPTLDRGEFNVVYSSALPKLAGKLKPENGAVDSSKSSGGAFDWISEIAQSPERFLLRKTRRVAEKLEPTLLQNSQVESIFTVAGLQGNPLKGNIYTKLKSSRSQTTAQVQETVRADLPSLPKVTTSVENILFVQTGDDSPLKVALRGENLSQLQAIATKFKEEVEKIPGLIQIKLTGADYSSEIEHFQGKRAVYLSANLASDQALGNVTEQVTQIGRSLLPQDITLELQGDSARIGQVFAEFALTLLLSLVAMLTVLVLLFQGFKEPLVIGLSLPLSIVGAMLGLLITQSDFGMISLIGLIFLLGLLGKNAILLIDYANHLRATGIERREALITTGLVRFRPIVMTTGSTILGMLPLALGLGAGAELRQPMAVAIIGGLTTSSLLSLIVVPVLYTLVEDGWPKGLRYKND</sequence>
<accession>A0A977L306</accession>
<dbReference type="Proteomes" id="UP001065613">
    <property type="component" value="Chromosome"/>
</dbReference>
<reference evidence="2" key="1">
    <citation type="submission" date="2021-04" db="EMBL/GenBank/DDBJ databases">
        <title>Genome sequence of Woronichinia naegeliana from Washington state freshwater lake bloom.</title>
        <authorList>
            <person name="Dreher T.W."/>
        </authorList>
    </citation>
    <scope>NUCLEOTIDE SEQUENCE</scope>
    <source>
        <strain evidence="2">WA131</strain>
    </source>
</reference>
<feature type="transmembrane region" description="Helical" evidence="1">
    <location>
        <begin position="316"/>
        <end position="335"/>
    </location>
</feature>
<proteinExistence type="predicted"/>
<gene>
    <name evidence="2" type="ORF">KA717_07700</name>
</gene>
<dbReference type="EMBL" id="CP073041">
    <property type="protein sequence ID" value="UXE64583.1"/>
    <property type="molecule type" value="Genomic_DNA"/>
</dbReference>
<dbReference type="Gene3D" id="3.30.70.1440">
    <property type="entry name" value="Multidrug efflux transporter AcrB pore domain"/>
    <property type="match status" value="1"/>
</dbReference>
<dbReference type="Gene3D" id="3.30.70.1320">
    <property type="entry name" value="Multidrug efflux transporter AcrB pore domain like"/>
    <property type="match status" value="2"/>
</dbReference>
<protein>
    <submittedName>
        <fullName evidence="2">Efflux RND transporter permease subunit</fullName>
    </submittedName>
</protein>
<feature type="transmembrane region" description="Helical" evidence="1">
    <location>
        <begin position="718"/>
        <end position="737"/>
    </location>
</feature>